<dbReference type="AlphaFoldDB" id="A0A9J6FK88"/>
<dbReference type="GO" id="GO:0005794">
    <property type="term" value="C:Golgi apparatus"/>
    <property type="evidence" value="ECO:0007669"/>
    <property type="project" value="UniProtKB-ARBA"/>
</dbReference>
<feature type="transmembrane region" description="Helical" evidence="8">
    <location>
        <begin position="81"/>
        <end position="98"/>
    </location>
</feature>
<dbReference type="GO" id="GO:0005975">
    <property type="term" value="P:carbohydrate metabolic process"/>
    <property type="evidence" value="ECO:0007669"/>
    <property type="project" value="UniProtKB-ARBA"/>
</dbReference>
<dbReference type="OrthoDB" id="1932925at2759"/>
<name>A0A9J6FK88_HAELO</name>
<sequence>MEASPIGYWSCRCLLVMCVLASSPPKCGPSLPALVEKRPPGPRAGGWTGANPSCGPLERARSAFYTTFAFVCRSKPDCNEVHAYIFFVPILSYIILRNMSGLLRARYSTFFAWFGKISLELFIAQYHIWLAADTHGVLVLVPGYPVLNVMVTSLVMVCVAHEVHALTARLTPLAVPADWKYLVRNLALFGLLLVPIGVHDGMF</sequence>
<evidence type="ECO:0000256" key="4">
    <source>
        <dbReference type="ARBA" id="ARBA00022692"/>
    </source>
</evidence>
<protein>
    <recommendedName>
        <fullName evidence="10">Cas1p 10 TM acyl transferase domain-containing protein</fullName>
    </recommendedName>
</protein>
<dbReference type="GO" id="GO:0016740">
    <property type="term" value="F:transferase activity"/>
    <property type="evidence" value="ECO:0007669"/>
    <property type="project" value="UniProtKB-KW"/>
</dbReference>
<keyword evidence="9" id="KW-0732">Signal</keyword>
<evidence type="ECO:0000256" key="2">
    <source>
        <dbReference type="ARBA" id="ARBA00010666"/>
    </source>
</evidence>
<dbReference type="Pfam" id="PF07779">
    <property type="entry name" value="Cas1_AcylT"/>
    <property type="match status" value="1"/>
</dbReference>
<feature type="chain" id="PRO_5039887151" description="Cas1p 10 TM acyl transferase domain-containing protein" evidence="9">
    <location>
        <begin position="22"/>
        <end position="203"/>
    </location>
</feature>
<comment type="subcellular location">
    <subcellularLocation>
        <location evidence="1">Membrane</location>
        <topology evidence="1">Multi-pass membrane protein</topology>
    </subcellularLocation>
</comment>
<evidence type="ECO:0000313" key="12">
    <source>
        <dbReference type="Proteomes" id="UP000821853"/>
    </source>
</evidence>
<keyword evidence="3" id="KW-0808">Transferase</keyword>
<feature type="signal peptide" evidence="9">
    <location>
        <begin position="1"/>
        <end position="21"/>
    </location>
</feature>
<keyword evidence="12" id="KW-1185">Reference proteome</keyword>
<comment type="similarity">
    <text evidence="2">Belongs to the PC-esterase family. CASD1 subfamily.</text>
</comment>
<dbReference type="VEuPathDB" id="VectorBase:HLOH_046515"/>
<evidence type="ECO:0000256" key="3">
    <source>
        <dbReference type="ARBA" id="ARBA00022679"/>
    </source>
</evidence>
<evidence type="ECO:0000256" key="6">
    <source>
        <dbReference type="ARBA" id="ARBA00023136"/>
    </source>
</evidence>
<keyword evidence="4 8" id="KW-0812">Transmembrane</keyword>
<keyword evidence="5 8" id="KW-1133">Transmembrane helix</keyword>
<organism evidence="11 12">
    <name type="scientific">Haemaphysalis longicornis</name>
    <name type="common">Bush tick</name>
    <dbReference type="NCBI Taxonomy" id="44386"/>
    <lineage>
        <taxon>Eukaryota</taxon>
        <taxon>Metazoa</taxon>
        <taxon>Ecdysozoa</taxon>
        <taxon>Arthropoda</taxon>
        <taxon>Chelicerata</taxon>
        <taxon>Arachnida</taxon>
        <taxon>Acari</taxon>
        <taxon>Parasitiformes</taxon>
        <taxon>Ixodida</taxon>
        <taxon>Ixodoidea</taxon>
        <taxon>Ixodidae</taxon>
        <taxon>Haemaphysalinae</taxon>
        <taxon>Haemaphysalis</taxon>
    </lineage>
</organism>
<dbReference type="PANTHER" id="PTHR13533">
    <property type="entry name" value="N-ACETYLNEURAMINATE 9-O-ACETYLTRANSFERASE"/>
    <property type="match status" value="1"/>
</dbReference>
<keyword evidence="7" id="KW-0325">Glycoprotein</keyword>
<dbReference type="EMBL" id="JABSTR010000001">
    <property type="protein sequence ID" value="KAH9363207.1"/>
    <property type="molecule type" value="Genomic_DNA"/>
</dbReference>
<keyword evidence="6 8" id="KW-0472">Membrane</keyword>
<evidence type="ECO:0000259" key="10">
    <source>
        <dbReference type="Pfam" id="PF07779"/>
    </source>
</evidence>
<dbReference type="Proteomes" id="UP000821853">
    <property type="component" value="Chromosome 1"/>
</dbReference>
<proteinExistence type="inferred from homology"/>
<evidence type="ECO:0000256" key="9">
    <source>
        <dbReference type="SAM" id="SignalP"/>
    </source>
</evidence>
<dbReference type="GO" id="GO:0016020">
    <property type="term" value="C:membrane"/>
    <property type="evidence" value="ECO:0007669"/>
    <property type="project" value="UniProtKB-SubCell"/>
</dbReference>
<evidence type="ECO:0000256" key="1">
    <source>
        <dbReference type="ARBA" id="ARBA00004141"/>
    </source>
</evidence>
<accession>A0A9J6FK88</accession>
<dbReference type="InterPro" id="IPR012419">
    <property type="entry name" value="Cas1_AcylTrans_dom"/>
</dbReference>
<evidence type="ECO:0000256" key="8">
    <source>
        <dbReference type="SAM" id="Phobius"/>
    </source>
</evidence>
<feature type="transmembrane region" description="Helical" evidence="8">
    <location>
        <begin position="141"/>
        <end position="160"/>
    </location>
</feature>
<feature type="transmembrane region" description="Helical" evidence="8">
    <location>
        <begin position="181"/>
        <end position="198"/>
    </location>
</feature>
<evidence type="ECO:0000256" key="7">
    <source>
        <dbReference type="ARBA" id="ARBA00023180"/>
    </source>
</evidence>
<dbReference type="PANTHER" id="PTHR13533:SF1">
    <property type="entry name" value="N-ACETYLNEURAMINATE 9-O-ACETYLTRANSFERASE"/>
    <property type="match status" value="1"/>
</dbReference>
<feature type="domain" description="Cas1p 10 TM acyl transferase" evidence="10">
    <location>
        <begin position="63"/>
        <end position="186"/>
    </location>
</feature>
<feature type="transmembrane region" description="Helical" evidence="8">
    <location>
        <begin position="110"/>
        <end position="129"/>
    </location>
</feature>
<evidence type="ECO:0000313" key="11">
    <source>
        <dbReference type="EMBL" id="KAH9363207.1"/>
    </source>
</evidence>
<reference evidence="11 12" key="1">
    <citation type="journal article" date="2020" name="Cell">
        <title>Large-Scale Comparative Analyses of Tick Genomes Elucidate Their Genetic Diversity and Vector Capacities.</title>
        <authorList>
            <consortium name="Tick Genome and Microbiome Consortium (TIGMIC)"/>
            <person name="Jia N."/>
            <person name="Wang J."/>
            <person name="Shi W."/>
            <person name="Du L."/>
            <person name="Sun Y."/>
            <person name="Zhan W."/>
            <person name="Jiang J.F."/>
            <person name="Wang Q."/>
            <person name="Zhang B."/>
            <person name="Ji P."/>
            <person name="Bell-Sakyi L."/>
            <person name="Cui X.M."/>
            <person name="Yuan T.T."/>
            <person name="Jiang B.G."/>
            <person name="Yang W.F."/>
            <person name="Lam T.T."/>
            <person name="Chang Q.C."/>
            <person name="Ding S.J."/>
            <person name="Wang X.J."/>
            <person name="Zhu J.G."/>
            <person name="Ruan X.D."/>
            <person name="Zhao L."/>
            <person name="Wei J.T."/>
            <person name="Ye R.Z."/>
            <person name="Que T.C."/>
            <person name="Du C.H."/>
            <person name="Zhou Y.H."/>
            <person name="Cheng J.X."/>
            <person name="Dai P.F."/>
            <person name="Guo W.B."/>
            <person name="Han X.H."/>
            <person name="Huang E.J."/>
            <person name="Li L.F."/>
            <person name="Wei W."/>
            <person name="Gao Y.C."/>
            <person name="Liu J.Z."/>
            <person name="Shao H.Z."/>
            <person name="Wang X."/>
            <person name="Wang C.C."/>
            <person name="Yang T.C."/>
            <person name="Huo Q.B."/>
            <person name="Li W."/>
            <person name="Chen H.Y."/>
            <person name="Chen S.E."/>
            <person name="Zhou L.G."/>
            <person name="Ni X.B."/>
            <person name="Tian J.H."/>
            <person name="Sheng Y."/>
            <person name="Liu T."/>
            <person name="Pan Y.S."/>
            <person name="Xia L.Y."/>
            <person name="Li J."/>
            <person name="Zhao F."/>
            <person name="Cao W.C."/>
        </authorList>
    </citation>
    <scope>NUCLEOTIDE SEQUENCE [LARGE SCALE GENOMIC DNA]</scope>
    <source>
        <strain evidence="11">HaeL-2018</strain>
    </source>
</reference>
<comment type="caution">
    <text evidence="11">The sequence shown here is derived from an EMBL/GenBank/DDBJ whole genome shotgun (WGS) entry which is preliminary data.</text>
</comment>
<evidence type="ECO:0000256" key="5">
    <source>
        <dbReference type="ARBA" id="ARBA00022989"/>
    </source>
</evidence>
<gene>
    <name evidence="11" type="ORF">HPB48_003860</name>
</gene>